<dbReference type="Pfam" id="PF12911">
    <property type="entry name" value="OppC_N"/>
    <property type="match status" value="1"/>
</dbReference>
<comment type="subcellular location">
    <subcellularLocation>
        <location evidence="1 9">Cell membrane</location>
        <topology evidence="1 9">Multi-pass membrane protein</topology>
    </subcellularLocation>
</comment>
<dbReference type="GO" id="GO:0055085">
    <property type="term" value="P:transmembrane transport"/>
    <property type="evidence" value="ECO:0007669"/>
    <property type="project" value="InterPro"/>
</dbReference>
<dbReference type="SUPFAM" id="SSF161098">
    <property type="entry name" value="MetI-like"/>
    <property type="match status" value="1"/>
</dbReference>
<keyword evidence="6" id="KW-0653">Protein transport</keyword>
<accession>A0A1G7JV49</accession>
<dbReference type="PROSITE" id="PS50928">
    <property type="entry name" value="ABC_TM1"/>
    <property type="match status" value="1"/>
</dbReference>
<organism evidence="12 13">
    <name type="scientific">Celeribacter baekdonensis</name>
    <dbReference type="NCBI Taxonomy" id="875171"/>
    <lineage>
        <taxon>Bacteria</taxon>
        <taxon>Pseudomonadati</taxon>
        <taxon>Pseudomonadota</taxon>
        <taxon>Alphaproteobacteria</taxon>
        <taxon>Rhodobacterales</taxon>
        <taxon>Roseobacteraceae</taxon>
        <taxon>Celeribacter</taxon>
    </lineage>
</organism>
<dbReference type="Proteomes" id="UP000182284">
    <property type="component" value="Unassembled WGS sequence"/>
</dbReference>
<evidence type="ECO:0000256" key="9">
    <source>
        <dbReference type="RuleBase" id="RU363032"/>
    </source>
</evidence>
<evidence type="ECO:0000256" key="5">
    <source>
        <dbReference type="ARBA" id="ARBA00022856"/>
    </source>
</evidence>
<dbReference type="InterPro" id="IPR000515">
    <property type="entry name" value="MetI-like"/>
</dbReference>
<keyword evidence="8 9" id="KW-0472">Membrane</keyword>
<feature type="region of interest" description="Disordered" evidence="10">
    <location>
        <begin position="1"/>
        <end position="26"/>
    </location>
</feature>
<evidence type="ECO:0000256" key="4">
    <source>
        <dbReference type="ARBA" id="ARBA00022692"/>
    </source>
</evidence>
<evidence type="ECO:0000256" key="2">
    <source>
        <dbReference type="ARBA" id="ARBA00022448"/>
    </source>
</evidence>
<protein>
    <submittedName>
        <fullName evidence="12">Peptide/nickel transport system permease protein</fullName>
    </submittedName>
</protein>
<dbReference type="PANTHER" id="PTHR43386">
    <property type="entry name" value="OLIGOPEPTIDE TRANSPORT SYSTEM PERMEASE PROTEIN APPC"/>
    <property type="match status" value="1"/>
</dbReference>
<feature type="compositionally biased region" description="Low complexity" evidence="10">
    <location>
        <begin position="1"/>
        <end position="23"/>
    </location>
</feature>
<evidence type="ECO:0000256" key="1">
    <source>
        <dbReference type="ARBA" id="ARBA00004651"/>
    </source>
</evidence>
<evidence type="ECO:0000313" key="12">
    <source>
        <dbReference type="EMBL" id="SDF28827.1"/>
    </source>
</evidence>
<dbReference type="InterPro" id="IPR050366">
    <property type="entry name" value="BP-dependent_transpt_permease"/>
</dbReference>
<keyword evidence="7 9" id="KW-1133">Transmembrane helix</keyword>
<evidence type="ECO:0000313" key="13">
    <source>
        <dbReference type="Proteomes" id="UP000182284"/>
    </source>
</evidence>
<proteinExistence type="inferred from homology"/>
<feature type="transmembrane region" description="Helical" evidence="9">
    <location>
        <begin position="233"/>
        <end position="258"/>
    </location>
</feature>
<keyword evidence="3" id="KW-1003">Cell membrane</keyword>
<name>A0A1G7JV49_9RHOB</name>
<evidence type="ECO:0000256" key="7">
    <source>
        <dbReference type="ARBA" id="ARBA00022989"/>
    </source>
</evidence>
<keyword evidence="4 9" id="KW-0812">Transmembrane</keyword>
<dbReference type="OrthoDB" id="9766870at2"/>
<feature type="transmembrane region" description="Helical" evidence="9">
    <location>
        <begin position="278"/>
        <end position="301"/>
    </location>
</feature>
<comment type="similarity">
    <text evidence="9">Belongs to the binding-protein-dependent transport system permease family.</text>
</comment>
<evidence type="ECO:0000256" key="8">
    <source>
        <dbReference type="ARBA" id="ARBA00023136"/>
    </source>
</evidence>
<dbReference type="InterPro" id="IPR035906">
    <property type="entry name" value="MetI-like_sf"/>
</dbReference>
<dbReference type="GO" id="GO:0015031">
    <property type="term" value="P:protein transport"/>
    <property type="evidence" value="ECO:0007669"/>
    <property type="project" value="UniProtKB-KW"/>
</dbReference>
<dbReference type="GO" id="GO:0005886">
    <property type="term" value="C:plasma membrane"/>
    <property type="evidence" value="ECO:0007669"/>
    <property type="project" value="UniProtKB-SubCell"/>
</dbReference>
<dbReference type="Pfam" id="PF00528">
    <property type="entry name" value="BPD_transp_1"/>
    <property type="match status" value="1"/>
</dbReference>
<dbReference type="Gene3D" id="1.10.3720.10">
    <property type="entry name" value="MetI-like"/>
    <property type="match status" value="1"/>
</dbReference>
<gene>
    <name evidence="12" type="ORF">SAMN04488117_103226</name>
</gene>
<evidence type="ECO:0000256" key="6">
    <source>
        <dbReference type="ARBA" id="ARBA00022927"/>
    </source>
</evidence>
<sequence length="331" mass="35535">MTITSSSMSDSSTTHRSTTPSMTQGPLMSFAPIGRFLKELWRDKAGFAGFAFLVLLGLAALFAPLLAPHDPAAQSVLARLKPPIWMEGSVSGHLLGTDMLGRDILSRLLFGARSSLLVSVSVVALAGSFGVMAGLVAGYKGGLTDALIMRVVDVQVAFPGLLLTLLLVAVIGPSTATIIIVLAFSNWMIYTRVVRGIVMSLRQTPFVEAAEVVGCKSARIILKHILPNLISPLLTLAILEFTNIILAEAALSFLGLGVQPPATSWGLDVAGGKNYMMIAWWPITFPGLCIAMTVLSINLFANWLRVTTEPAEREKRYARGRAAKMRRAKKT</sequence>
<evidence type="ECO:0000256" key="10">
    <source>
        <dbReference type="SAM" id="MobiDB-lite"/>
    </source>
</evidence>
<feature type="transmembrane region" description="Helical" evidence="9">
    <location>
        <begin position="45"/>
        <end position="67"/>
    </location>
</feature>
<keyword evidence="2 9" id="KW-0813">Transport</keyword>
<dbReference type="AlphaFoldDB" id="A0A1G7JV49"/>
<evidence type="ECO:0000256" key="3">
    <source>
        <dbReference type="ARBA" id="ARBA00022475"/>
    </source>
</evidence>
<dbReference type="CDD" id="cd06261">
    <property type="entry name" value="TM_PBP2"/>
    <property type="match status" value="1"/>
</dbReference>
<keyword evidence="5" id="KW-0571">Peptide transport</keyword>
<dbReference type="EMBL" id="FNBL01000003">
    <property type="protein sequence ID" value="SDF28827.1"/>
    <property type="molecule type" value="Genomic_DNA"/>
</dbReference>
<reference evidence="12 13" key="1">
    <citation type="submission" date="2016-10" db="EMBL/GenBank/DDBJ databases">
        <authorList>
            <person name="de Groot N.N."/>
        </authorList>
    </citation>
    <scope>NUCLEOTIDE SEQUENCE [LARGE SCALE GENOMIC DNA]</scope>
    <source>
        <strain evidence="12 13">DSM 27375</strain>
    </source>
</reference>
<dbReference type="GO" id="GO:0015833">
    <property type="term" value="P:peptide transport"/>
    <property type="evidence" value="ECO:0007669"/>
    <property type="project" value="UniProtKB-KW"/>
</dbReference>
<dbReference type="PANTHER" id="PTHR43386:SF1">
    <property type="entry name" value="D,D-DIPEPTIDE TRANSPORT SYSTEM PERMEASE PROTEIN DDPC-RELATED"/>
    <property type="match status" value="1"/>
</dbReference>
<evidence type="ECO:0000259" key="11">
    <source>
        <dbReference type="PROSITE" id="PS50928"/>
    </source>
</evidence>
<feature type="transmembrane region" description="Helical" evidence="9">
    <location>
        <begin position="116"/>
        <end position="139"/>
    </location>
</feature>
<feature type="domain" description="ABC transmembrane type-1" evidence="11">
    <location>
        <begin position="112"/>
        <end position="301"/>
    </location>
</feature>
<dbReference type="InterPro" id="IPR025966">
    <property type="entry name" value="OppC_N"/>
</dbReference>